<evidence type="ECO:0000256" key="4">
    <source>
        <dbReference type="ARBA" id="ARBA00023004"/>
    </source>
</evidence>
<evidence type="ECO:0008006" key="9">
    <source>
        <dbReference type="Google" id="ProtNLM"/>
    </source>
</evidence>
<gene>
    <name evidence="8" type="ORF">METZ01_LOCUS9332</name>
</gene>
<evidence type="ECO:0000313" key="8">
    <source>
        <dbReference type="EMBL" id="SUZ56478.1"/>
    </source>
</evidence>
<keyword evidence="3" id="KW-0677">Repeat</keyword>
<organism evidence="8">
    <name type="scientific">marine metagenome</name>
    <dbReference type="NCBI Taxonomy" id="408172"/>
    <lineage>
        <taxon>unclassified sequences</taxon>
        <taxon>metagenomes</taxon>
        <taxon>ecological metagenomes</taxon>
    </lineage>
</organism>
<dbReference type="Gene3D" id="3.30.70.3270">
    <property type="match status" value="1"/>
</dbReference>
<dbReference type="SUPFAM" id="SSF54862">
    <property type="entry name" value="4Fe-4S ferredoxins"/>
    <property type="match status" value="1"/>
</dbReference>
<dbReference type="GO" id="GO:0051539">
    <property type="term" value="F:4 iron, 4 sulfur cluster binding"/>
    <property type="evidence" value="ECO:0007669"/>
    <property type="project" value="UniProtKB-KW"/>
</dbReference>
<sequence>MTDNQTRISYLPTDGITYDPSDSKYWNKKALDKEIERTFEICHGCRMCFKYCDSFPTLFKFLDERYNGDVKKIKPKDTQQIMDACFQCKLCEVQCPYSIRDGHEFKLDFPKLVHRHKAIHSKDKPKSLRNNILGNPDKSASMARASLGLANVMNRVGIHRWFLEKFLGIHRNKLLPYFSFTTFEQWATKLALIRENDKAETVLFQTCYVQHNEPQIGKDTIDVLDKNKVDCACVKGLKCCGMPAWEQGDLETLRANAKHNLDILIPFVERGSKVLAINPTCVMMMRREYPALLEGDDRERANKLAGAINGPSEFLWNIRNEDRFNTNINNIPTETISYHAPCHLRAQGVGFKGRDLIKKVTGSKIKTVIECCGHDGTYAMKVESFDASKRIGQKSFDGMKTEETEVWVTDCPLAALQFKQHAGVKPKHPMSILADAYHSK</sequence>
<keyword evidence="2" id="KW-0479">Metal-binding</keyword>
<dbReference type="PROSITE" id="PS00198">
    <property type="entry name" value="4FE4S_FER_1"/>
    <property type="match status" value="1"/>
</dbReference>
<dbReference type="InterPro" id="IPR004017">
    <property type="entry name" value="Cys_rich_dom"/>
</dbReference>
<feature type="domain" description="Cysteine-rich" evidence="6">
    <location>
        <begin position="337"/>
        <end position="418"/>
    </location>
</feature>
<feature type="domain" description="Cysteine-rich" evidence="6">
    <location>
        <begin position="202"/>
        <end position="286"/>
    </location>
</feature>
<dbReference type="InterPro" id="IPR017900">
    <property type="entry name" value="4Fe4S_Fe_S_CS"/>
</dbReference>
<evidence type="ECO:0000259" key="6">
    <source>
        <dbReference type="Pfam" id="PF02754"/>
    </source>
</evidence>
<protein>
    <recommendedName>
        <fullName evidence="9">4Fe-4S ferredoxin-type domain-containing protein</fullName>
    </recommendedName>
</protein>
<dbReference type="PANTHER" id="PTHR32479">
    <property type="entry name" value="GLYCOLATE OXIDASE IRON-SULFUR SUBUNIT"/>
    <property type="match status" value="1"/>
</dbReference>
<feature type="domain" description="4Fe-4S ferredoxin-type" evidence="7">
    <location>
        <begin position="40"/>
        <end position="99"/>
    </location>
</feature>
<evidence type="ECO:0000256" key="2">
    <source>
        <dbReference type="ARBA" id="ARBA00022723"/>
    </source>
</evidence>
<evidence type="ECO:0000256" key="1">
    <source>
        <dbReference type="ARBA" id="ARBA00022485"/>
    </source>
</evidence>
<evidence type="ECO:0000259" key="7">
    <source>
        <dbReference type="Pfam" id="PF13183"/>
    </source>
</evidence>
<dbReference type="InterPro" id="IPR017896">
    <property type="entry name" value="4Fe4S_Fe-S-bd"/>
</dbReference>
<dbReference type="GO" id="GO:0046872">
    <property type="term" value="F:metal ion binding"/>
    <property type="evidence" value="ECO:0007669"/>
    <property type="project" value="UniProtKB-KW"/>
</dbReference>
<evidence type="ECO:0000256" key="3">
    <source>
        <dbReference type="ARBA" id="ARBA00022737"/>
    </source>
</evidence>
<evidence type="ECO:0000256" key="5">
    <source>
        <dbReference type="ARBA" id="ARBA00023014"/>
    </source>
</evidence>
<keyword evidence="4" id="KW-0408">Iron</keyword>
<accession>A0A381NRL4</accession>
<dbReference type="Pfam" id="PF02754">
    <property type="entry name" value="CCG"/>
    <property type="match status" value="2"/>
</dbReference>
<dbReference type="GO" id="GO:0016491">
    <property type="term" value="F:oxidoreductase activity"/>
    <property type="evidence" value="ECO:0007669"/>
    <property type="project" value="UniProtKB-ARBA"/>
</dbReference>
<dbReference type="Pfam" id="PF13183">
    <property type="entry name" value="Fer4_8"/>
    <property type="match status" value="1"/>
</dbReference>
<proteinExistence type="predicted"/>
<dbReference type="AlphaFoldDB" id="A0A381NRL4"/>
<name>A0A381NRL4_9ZZZZ</name>
<dbReference type="PANTHER" id="PTHR32479:SF19">
    <property type="entry name" value="ANAEROBIC GLYCEROL-3-PHOSPHATE DEHYDROGENASE SUBUNIT C"/>
    <property type="match status" value="1"/>
</dbReference>
<keyword evidence="5" id="KW-0411">Iron-sulfur</keyword>
<keyword evidence="1" id="KW-0004">4Fe-4S</keyword>
<dbReference type="EMBL" id="UINC01000504">
    <property type="protein sequence ID" value="SUZ56478.1"/>
    <property type="molecule type" value="Genomic_DNA"/>
</dbReference>
<reference evidence="8" key="1">
    <citation type="submission" date="2018-05" db="EMBL/GenBank/DDBJ databases">
        <authorList>
            <person name="Lanie J.A."/>
            <person name="Ng W.-L."/>
            <person name="Kazmierczak K.M."/>
            <person name="Andrzejewski T.M."/>
            <person name="Davidsen T.M."/>
            <person name="Wayne K.J."/>
            <person name="Tettelin H."/>
            <person name="Glass J.I."/>
            <person name="Rusch D."/>
            <person name="Podicherti R."/>
            <person name="Tsui H.-C.T."/>
            <person name="Winkler M.E."/>
        </authorList>
    </citation>
    <scope>NUCLEOTIDE SEQUENCE</scope>
</reference>